<keyword evidence="4" id="KW-1185">Reference proteome</keyword>
<keyword evidence="2" id="KW-1133">Transmembrane helix</keyword>
<reference evidence="3 4" key="1">
    <citation type="submission" date="2016-04" db="EMBL/GenBank/DDBJ databases">
        <title>Draft genome of Fonsecaea erecta CBS 125763.</title>
        <authorList>
            <person name="Weiss V.A."/>
            <person name="Vicente V.A."/>
            <person name="Raittz R.T."/>
            <person name="Moreno L.F."/>
            <person name="De Souza E.M."/>
            <person name="Pedrosa F.O."/>
            <person name="Steffens M.B."/>
            <person name="Faoro H."/>
            <person name="Tadra-Sfeir M.Z."/>
            <person name="Najafzadeh M.J."/>
            <person name="Felipe M.S."/>
            <person name="Teixeira M."/>
            <person name="Sun J."/>
            <person name="Xi L."/>
            <person name="Gomes R."/>
            <person name="De Azevedo C.M."/>
            <person name="Salgado C.G."/>
            <person name="Da Silva M.B."/>
            <person name="Nascimento M.F."/>
            <person name="Queiroz-Telles F."/>
            <person name="Attili D.S."/>
            <person name="Gorbushina A."/>
        </authorList>
    </citation>
    <scope>NUCLEOTIDE SEQUENCE [LARGE SCALE GENOMIC DNA]</scope>
    <source>
        <strain evidence="3 4">CBS 125763</strain>
    </source>
</reference>
<accession>A0A178ZI79</accession>
<sequence>MAVIPVKALRPRGDDNSGRTFSIIFAVIAFLVVLGCVVWGIVLPKFRKRRGTHRLGRYTVTPNYPAFSPPPRFPSHPALLRGFRKQPQIPVQRYDPRIESPFPNSPAQLHSTHRPPQAGSGNAVSHIYGLFTPPQCWLSMRNHTQTMSRGNLQAARQGAGIDPRNFTSFRGKHDYILPVPEPVVLKPRPAGRPPPLKKQLERFPFPFDSGRNDGLVHPVKLFQELQLRKSEINRASFGTPSPIPQHTGRPAAVEMSVMGPSARCRTAPGSLQCEMHKSVECKKHNAQEVGPSSAAKFPPKDCDAAGIPKTRQVRKQEKLERMGTLKTKDSGG</sequence>
<feature type="compositionally biased region" description="Basic and acidic residues" evidence="1">
    <location>
        <begin position="314"/>
        <end position="332"/>
    </location>
</feature>
<dbReference type="OrthoDB" id="4114559at2759"/>
<comment type="caution">
    <text evidence="3">The sequence shown here is derived from an EMBL/GenBank/DDBJ whole genome shotgun (WGS) entry which is preliminary data.</text>
</comment>
<dbReference type="RefSeq" id="XP_018692548.1">
    <property type="nucleotide sequence ID" value="XM_018837988.1"/>
</dbReference>
<feature type="transmembrane region" description="Helical" evidence="2">
    <location>
        <begin position="20"/>
        <end position="43"/>
    </location>
</feature>
<feature type="region of interest" description="Disordered" evidence="1">
    <location>
        <begin position="288"/>
        <end position="332"/>
    </location>
</feature>
<evidence type="ECO:0000313" key="3">
    <source>
        <dbReference type="EMBL" id="OAP59181.1"/>
    </source>
</evidence>
<evidence type="ECO:0000256" key="1">
    <source>
        <dbReference type="SAM" id="MobiDB-lite"/>
    </source>
</evidence>
<organism evidence="3 4">
    <name type="scientific">Fonsecaea erecta</name>
    <dbReference type="NCBI Taxonomy" id="1367422"/>
    <lineage>
        <taxon>Eukaryota</taxon>
        <taxon>Fungi</taxon>
        <taxon>Dikarya</taxon>
        <taxon>Ascomycota</taxon>
        <taxon>Pezizomycotina</taxon>
        <taxon>Eurotiomycetes</taxon>
        <taxon>Chaetothyriomycetidae</taxon>
        <taxon>Chaetothyriales</taxon>
        <taxon>Herpotrichiellaceae</taxon>
        <taxon>Fonsecaea</taxon>
    </lineage>
</organism>
<dbReference type="AlphaFoldDB" id="A0A178ZI79"/>
<keyword evidence="2" id="KW-0812">Transmembrane</keyword>
<dbReference type="GeneID" id="30010647"/>
<evidence type="ECO:0000313" key="4">
    <source>
        <dbReference type="Proteomes" id="UP000078343"/>
    </source>
</evidence>
<keyword evidence="2" id="KW-0472">Membrane</keyword>
<dbReference type="EMBL" id="LVYI01000005">
    <property type="protein sequence ID" value="OAP59181.1"/>
    <property type="molecule type" value="Genomic_DNA"/>
</dbReference>
<protein>
    <submittedName>
        <fullName evidence="3">Uncharacterized protein</fullName>
    </submittedName>
</protein>
<dbReference type="Proteomes" id="UP000078343">
    <property type="component" value="Unassembled WGS sequence"/>
</dbReference>
<evidence type="ECO:0000256" key="2">
    <source>
        <dbReference type="SAM" id="Phobius"/>
    </source>
</evidence>
<proteinExistence type="predicted"/>
<gene>
    <name evidence="3" type="ORF">AYL99_06479</name>
</gene>
<name>A0A178ZI79_9EURO</name>